<dbReference type="InterPro" id="IPR051339">
    <property type="entry name" value="DnaJ_subfamily_B"/>
</dbReference>
<dbReference type="CDD" id="cd10747">
    <property type="entry name" value="DnaJ_C"/>
    <property type="match status" value="1"/>
</dbReference>
<dbReference type="FunFam" id="2.60.260.20:FF:000006">
    <property type="entry name" value="DnaJ subfamily B member 13"/>
    <property type="match status" value="1"/>
</dbReference>
<dbReference type="EMBL" id="OU503042">
    <property type="protein sequence ID" value="CAI9764553.1"/>
    <property type="molecule type" value="Genomic_DNA"/>
</dbReference>
<reference evidence="3" key="1">
    <citation type="submission" date="2023-05" db="EMBL/GenBank/DDBJ databases">
        <authorList>
            <person name="Huff M."/>
        </authorList>
    </citation>
    <scope>NUCLEOTIDE SEQUENCE</scope>
</reference>
<dbReference type="Gene3D" id="2.60.260.20">
    <property type="entry name" value="Urease metallochaperone UreE, N-terminal domain"/>
    <property type="match status" value="2"/>
</dbReference>
<dbReference type="PANTHER" id="PTHR24078:SF522">
    <property type="entry name" value="DNAJ CHAPERONE C-TERMINAL DOMAIN-CONTAINING PROTEIN"/>
    <property type="match status" value="1"/>
</dbReference>
<dbReference type="PANTHER" id="PTHR24078">
    <property type="entry name" value="DNAJ HOMOLOG SUBFAMILY C MEMBER"/>
    <property type="match status" value="1"/>
</dbReference>
<dbReference type="InterPro" id="IPR008971">
    <property type="entry name" value="HSP40/DnaJ_pept-bd"/>
</dbReference>
<dbReference type="GO" id="GO:0005829">
    <property type="term" value="C:cytosol"/>
    <property type="evidence" value="ECO:0007669"/>
    <property type="project" value="TreeGrafter"/>
</dbReference>
<keyword evidence="1" id="KW-0143">Chaperone</keyword>
<name>A0AAD1Z9A9_9LAMI</name>
<dbReference type="Proteomes" id="UP000834106">
    <property type="component" value="Chromosome 7"/>
</dbReference>
<dbReference type="AlphaFoldDB" id="A0AAD1Z9A9"/>
<evidence type="ECO:0000259" key="2">
    <source>
        <dbReference type="Pfam" id="PF01556"/>
    </source>
</evidence>
<dbReference type="GO" id="GO:0051087">
    <property type="term" value="F:protein-folding chaperone binding"/>
    <property type="evidence" value="ECO:0007669"/>
    <property type="project" value="TreeGrafter"/>
</dbReference>
<proteinExistence type="predicted"/>
<protein>
    <recommendedName>
        <fullName evidence="2">Chaperone DnaJ C-terminal domain-containing protein</fullName>
    </recommendedName>
</protein>
<dbReference type="Pfam" id="PF01556">
    <property type="entry name" value="DnaJ_C"/>
    <property type="match status" value="1"/>
</dbReference>
<organism evidence="3 4">
    <name type="scientific">Fraxinus pennsylvanica</name>
    <dbReference type="NCBI Taxonomy" id="56036"/>
    <lineage>
        <taxon>Eukaryota</taxon>
        <taxon>Viridiplantae</taxon>
        <taxon>Streptophyta</taxon>
        <taxon>Embryophyta</taxon>
        <taxon>Tracheophyta</taxon>
        <taxon>Spermatophyta</taxon>
        <taxon>Magnoliopsida</taxon>
        <taxon>eudicotyledons</taxon>
        <taxon>Gunneridae</taxon>
        <taxon>Pentapetalae</taxon>
        <taxon>asterids</taxon>
        <taxon>lamiids</taxon>
        <taxon>Lamiales</taxon>
        <taxon>Oleaceae</taxon>
        <taxon>Oleeae</taxon>
        <taxon>Fraxinus</taxon>
    </lineage>
</organism>
<dbReference type="SUPFAM" id="SSF49493">
    <property type="entry name" value="HSP40/DnaJ peptide-binding domain"/>
    <property type="match status" value="2"/>
</dbReference>
<accession>A0AAD1Z9A9</accession>
<evidence type="ECO:0000256" key="1">
    <source>
        <dbReference type="ARBA" id="ARBA00023186"/>
    </source>
</evidence>
<keyword evidence="4" id="KW-1185">Reference proteome</keyword>
<feature type="domain" description="Chaperone DnaJ C-terminal" evidence="2">
    <location>
        <begin position="20"/>
        <end position="144"/>
    </location>
</feature>
<dbReference type="GO" id="GO:0006457">
    <property type="term" value="P:protein folding"/>
    <property type="evidence" value="ECO:0007669"/>
    <property type="project" value="InterPro"/>
</dbReference>
<evidence type="ECO:0000313" key="4">
    <source>
        <dbReference type="Proteomes" id="UP000834106"/>
    </source>
</evidence>
<dbReference type="InterPro" id="IPR002939">
    <property type="entry name" value="DnaJ_C"/>
</dbReference>
<evidence type="ECO:0000313" key="3">
    <source>
        <dbReference type="EMBL" id="CAI9764553.1"/>
    </source>
</evidence>
<sequence length="163" mass="18261">MCEYSYLFCPIISHGRFIIKEEETLIIKVKAGCRKGTKLTFEGKGDEKPGTLPADIIFAIVEKKHPIFKRRGDDLEIGVELPLVQSLTGCTFTVPLLGGGQTTLSMDEIIYPGYEKIIPGQGMPKFTDEAKRGHLRLKFLVKFPTELSNEQRSDLVNILQECS</sequence>
<gene>
    <name evidence="3" type="ORF">FPE_LOCUS11983</name>
</gene>
<dbReference type="GO" id="GO:0051082">
    <property type="term" value="F:unfolded protein binding"/>
    <property type="evidence" value="ECO:0007669"/>
    <property type="project" value="InterPro"/>
</dbReference>